<dbReference type="AlphaFoldDB" id="A0A8J6AAA2"/>
<dbReference type="GO" id="GO:0043490">
    <property type="term" value="P:malate-aspartate shuttle"/>
    <property type="evidence" value="ECO:0007669"/>
    <property type="project" value="TreeGrafter"/>
</dbReference>
<dbReference type="GO" id="GO:0005743">
    <property type="term" value="C:mitochondrial inner membrane"/>
    <property type="evidence" value="ECO:0007669"/>
    <property type="project" value="UniProtKB-SubCell"/>
</dbReference>
<evidence type="ECO:0000256" key="12">
    <source>
        <dbReference type="ARBA" id="ARBA00041922"/>
    </source>
</evidence>
<feature type="region of interest" description="Disordered" evidence="17">
    <location>
        <begin position="1"/>
        <end position="47"/>
    </location>
</feature>
<dbReference type="Gene3D" id="1.50.40.10">
    <property type="entry name" value="Mitochondrial carrier domain"/>
    <property type="match status" value="2"/>
</dbReference>
<protein>
    <recommendedName>
        <fullName evidence="10">Mitochondrial glutamate carrier 1</fullName>
    </recommendedName>
    <alternativeName>
        <fullName evidence="12">Glutamate/H(+) symporter 1</fullName>
    </alternativeName>
    <alternativeName>
        <fullName evidence="11">Solute carrier family 25 member 22</fullName>
    </alternativeName>
</protein>
<keyword evidence="5" id="KW-0677">Repeat</keyword>
<dbReference type="PROSITE" id="PS50920">
    <property type="entry name" value="SOLCAR"/>
    <property type="match status" value="3"/>
</dbReference>
<feature type="repeat" description="Solcar" evidence="15">
    <location>
        <begin position="229"/>
        <end position="342"/>
    </location>
</feature>
<dbReference type="OrthoDB" id="2382881at2759"/>
<evidence type="ECO:0000256" key="7">
    <source>
        <dbReference type="ARBA" id="ARBA00022989"/>
    </source>
</evidence>
<feature type="repeat" description="Solcar" evidence="15">
    <location>
        <begin position="48"/>
        <end position="136"/>
    </location>
</feature>
<evidence type="ECO:0000256" key="9">
    <source>
        <dbReference type="ARBA" id="ARBA00023136"/>
    </source>
</evidence>
<sequence>MGRSDRGGREGEPEAGAGGGARAAPSGRAPAPRCRPRAGGERGGGGGARLPAKLINGGIAGLIGVTCVFPIDLAKTRLQNQQNGQRIYTSMSDCLVKTIRSEGYFGMYRGEAPTALGVPGRGEGSRQGLVSSRSEGWEVCTAGVSQAAQPPGGDGGVGEEAGSRGERVALGLSAGRVLARGLLPGHPPAGNWVLPGAAVNLTLVTPEKAIKLAANDFFRHQLSKDGQKLTLFKEMLAGCGAGTCQVIVTTPMEMLKIQLQDAGRIAAQRKILAAQAQLSAQGGPQPTVEPPATPRPTATQLTRDLLRSHGVAGLYKGLGATLLRDVPFSIVYFPLFANLNQLGQPASGEKSPFYVSFLAGCVAGSAAAVAVNPCDVVKTRLQSLQRGVNEDTYSGFLDCARKILHREGPSAFLKGAYCRALVIAPLFGIAQVVYFLGIAETLLGLLQDPQP</sequence>
<dbReference type="GO" id="GO:0015183">
    <property type="term" value="F:L-aspartate transmembrane transporter activity"/>
    <property type="evidence" value="ECO:0007669"/>
    <property type="project" value="TreeGrafter"/>
</dbReference>
<accession>A0A8J6AAA2</accession>
<dbReference type="GO" id="GO:0005313">
    <property type="term" value="F:L-glutamate transmembrane transporter activity"/>
    <property type="evidence" value="ECO:0007669"/>
    <property type="project" value="TreeGrafter"/>
</dbReference>
<evidence type="ECO:0000256" key="15">
    <source>
        <dbReference type="PROSITE-ProRule" id="PRU00282"/>
    </source>
</evidence>
<evidence type="ECO:0000256" key="10">
    <source>
        <dbReference type="ARBA" id="ARBA00040262"/>
    </source>
</evidence>
<evidence type="ECO:0000256" key="8">
    <source>
        <dbReference type="ARBA" id="ARBA00023128"/>
    </source>
</evidence>
<evidence type="ECO:0000256" key="3">
    <source>
        <dbReference type="ARBA" id="ARBA00022448"/>
    </source>
</evidence>
<evidence type="ECO:0000313" key="19">
    <source>
        <dbReference type="Proteomes" id="UP000700334"/>
    </source>
</evidence>
<evidence type="ECO:0000256" key="16">
    <source>
        <dbReference type="RuleBase" id="RU000488"/>
    </source>
</evidence>
<keyword evidence="3 16" id="KW-0813">Transport</keyword>
<dbReference type="InterPro" id="IPR023395">
    <property type="entry name" value="MCP_dom_sf"/>
</dbReference>
<keyword evidence="7" id="KW-1133">Transmembrane helix</keyword>
<keyword evidence="19" id="KW-1185">Reference proteome</keyword>
<dbReference type="Proteomes" id="UP000700334">
    <property type="component" value="Unassembled WGS sequence"/>
</dbReference>
<feature type="compositionally biased region" description="Low complexity" evidence="17">
    <location>
        <begin position="22"/>
        <end position="32"/>
    </location>
</feature>
<dbReference type="FunFam" id="1.50.40.10:FF:000017">
    <property type="entry name" value="Solute carrier family 25 member 22a"/>
    <property type="match status" value="1"/>
</dbReference>
<comment type="function">
    <text evidence="13">Mitochondrial glutamate/H(+) symporter. Responsible for the transport of glutamate from the cytosol into the mitochondrial matrix with the concomitant import of a proton. Plays a role in the control of glucose-stimulated insulin secretion.</text>
</comment>
<dbReference type="InterPro" id="IPR018108">
    <property type="entry name" value="MCP_transmembrane"/>
</dbReference>
<dbReference type="EMBL" id="JAGFMF010011698">
    <property type="protein sequence ID" value="KAG8515701.1"/>
    <property type="molecule type" value="Genomic_DNA"/>
</dbReference>
<comment type="catalytic activity">
    <reaction evidence="14">
        <text>L-glutamate(in) + H(+)(in) = L-glutamate(out) + H(+)(out)</text>
        <dbReference type="Rhea" id="RHEA:70955"/>
        <dbReference type="ChEBI" id="CHEBI:15378"/>
        <dbReference type="ChEBI" id="CHEBI:29985"/>
    </reaction>
</comment>
<reference evidence="18" key="1">
    <citation type="journal article" date="2021" name="Evol. Appl.">
        <title>The genome of the Pyrenean desman and the effects of bottlenecks and inbreeding on the genomic landscape of an endangered species.</title>
        <authorList>
            <person name="Escoda L."/>
            <person name="Castresana J."/>
        </authorList>
    </citation>
    <scope>NUCLEOTIDE SEQUENCE</scope>
    <source>
        <strain evidence="18">IBE-C5619</strain>
    </source>
</reference>
<keyword evidence="8" id="KW-0496">Mitochondrion</keyword>
<evidence type="ECO:0000256" key="2">
    <source>
        <dbReference type="ARBA" id="ARBA00006375"/>
    </source>
</evidence>
<dbReference type="PANTHER" id="PTHR45678">
    <property type="entry name" value="MITOCHONDRIAL 2-OXODICARBOXYLATE CARRIER 1-RELATED"/>
    <property type="match status" value="1"/>
</dbReference>
<feature type="compositionally biased region" description="Basic and acidic residues" evidence="17">
    <location>
        <begin position="1"/>
        <end position="12"/>
    </location>
</feature>
<evidence type="ECO:0000256" key="13">
    <source>
        <dbReference type="ARBA" id="ARBA00045192"/>
    </source>
</evidence>
<evidence type="ECO:0000256" key="1">
    <source>
        <dbReference type="ARBA" id="ARBA00004448"/>
    </source>
</evidence>
<evidence type="ECO:0000256" key="4">
    <source>
        <dbReference type="ARBA" id="ARBA00022692"/>
    </source>
</evidence>
<dbReference type="InterPro" id="IPR051028">
    <property type="entry name" value="Mito_Solute_Carrier"/>
</dbReference>
<evidence type="ECO:0000256" key="14">
    <source>
        <dbReference type="ARBA" id="ARBA00048437"/>
    </source>
</evidence>
<dbReference type="PANTHER" id="PTHR45678:SF3">
    <property type="entry name" value="MITOCHONDRIAL GLUTAMATE CARRIER 1"/>
    <property type="match status" value="1"/>
</dbReference>
<feature type="repeat" description="Solcar" evidence="15">
    <location>
        <begin position="351"/>
        <end position="440"/>
    </location>
</feature>
<evidence type="ECO:0000256" key="6">
    <source>
        <dbReference type="ARBA" id="ARBA00022792"/>
    </source>
</evidence>
<comment type="subcellular location">
    <subcellularLocation>
        <location evidence="1">Mitochondrion inner membrane</location>
        <topology evidence="1">Multi-pass membrane protein</topology>
    </subcellularLocation>
</comment>
<dbReference type="SUPFAM" id="SSF103506">
    <property type="entry name" value="Mitochondrial carrier"/>
    <property type="match status" value="2"/>
</dbReference>
<dbReference type="Pfam" id="PF00153">
    <property type="entry name" value="Mito_carr"/>
    <property type="match status" value="3"/>
</dbReference>
<evidence type="ECO:0000256" key="17">
    <source>
        <dbReference type="SAM" id="MobiDB-lite"/>
    </source>
</evidence>
<gene>
    <name evidence="18" type="ORF">J0S82_006573</name>
</gene>
<organism evidence="18 19">
    <name type="scientific">Galemys pyrenaicus</name>
    <name type="common">Iberian desman</name>
    <name type="synonym">Pyrenean desman</name>
    <dbReference type="NCBI Taxonomy" id="202257"/>
    <lineage>
        <taxon>Eukaryota</taxon>
        <taxon>Metazoa</taxon>
        <taxon>Chordata</taxon>
        <taxon>Craniata</taxon>
        <taxon>Vertebrata</taxon>
        <taxon>Euteleostomi</taxon>
        <taxon>Mammalia</taxon>
        <taxon>Eutheria</taxon>
        <taxon>Laurasiatheria</taxon>
        <taxon>Eulipotyphla</taxon>
        <taxon>Talpidae</taxon>
        <taxon>Galemys</taxon>
    </lineage>
</organism>
<keyword evidence="9 15" id="KW-0472">Membrane</keyword>
<comment type="similarity">
    <text evidence="2 16">Belongs to the mitochondrial carrier (TC 2.A.29) family.</text>
</comment>
<name>A0A8J6AAA2_GALPY</name>
<comment type="caution">
    <text evidence="18">The sequence shown here is derived from an EMBL/GenBank/DDBJ whole genome shotgun (WGS) entry which is preliminary data.</text>
</comment>
<keyword evidence="6" id="KW-0999">Mitochondrion inner membrane</keyword>
<evidence type="ECO:0000256" key="11">
    <source>
        <dbReference type="ARBA" id="ARBA00041877"/>
    </source>
</evidence>
<evidence type="ECO:0000256" key="5">
    <source>
        <dbReference type="ARBA" id="ARBA00022737"/>
    </source>
</evidence>
<keyword evidence="4 15" id="KW-0812">Transmembrane</keyword>
<evidence type="ECO:0000313" key="18">
    <source>
        <dbReference type="EMBL" id="KAG8515701.1"/>
    </source>
</evidence>
<proteinExistence type="inferred from homology"/>